<sequence>MKKQEWELFLDRMLEQGKKDKEAGMPIRQDGYTVILVQAAEKELVGQLHKFLSARREEHLFISQPAAYKQGFLLVATGGSNMVENLLAEWQLDFGEQYGAAAFSIGGSHDLMDIYQSLREARMAGFFQQVTGKSAFVQNFNRMGLFTSLFRQSSGELTMFCEQTIGPLMEYDQMFNTRLLETLRVLLDEDFNWTRTAARLYVHVNTLRYRYEKIRQILDMDESLAVRADLFAAVRASEVLAAMKRTKVSVLRPKQERKEVFFHADKKTAVSF</sequence>
<evidence type="ECO:0000259" key="1">
    <source>
        <dbReference type="Pfam" id="PF13556"/>
    </source>
</evidence>
<reference evidence="2 3" key="1">
    <citation type="submission" date="2016-10" db="EMBL/GenBank/DDBJ databases">
        <authorList>
            <person name="de Groot N.N."/>
        </authorList>
    </citation>
    <scope>NUCLEOTIDE SEQUENCE [LARGE SCALE GENOMIC DNA]</scope>
    <source>
        <strain evidence="2 3">S137</strain>
    </source>
</reference>
<evidence type="ECO:0000313" key="3">
    <source>
        <dbReference type="Proteomes" id="UP000182412"/>
    </source>
</evidence>
<dbReference type="RefSeq" id="WP_074571937.1">
    <property type="nucleotide sequence ID" value="NZ_FNJQ01000009.1"/>
</dbReference>
<proteinExistence type="predicted"/>
<dbReference type="InterPro" id="IPR025736">
    <property type="entry name" value="PucR_C-HTH_dom"/>
</dbReference>
<dbReference type="InterPro" id="IPR051448">
    <property type="entry name" value="CdaR-like_regulators"/>
</dbReference>
<gene>
    <name evidence="2" type="ORF">SAMN05216366_10960</name>
</gene>
<dbReference type="PANTHER" id="PTHR33744">
    <property type="entry name" value="CARBOHYDRATE DIACID REGULATOR"/>
    <property type="match status" value="1"/>
</dbReference>
<organism evidence="2 3">
    <name type="scientific">Selenomonas ruminantium</name>
    <dbReference type="NCBI Taxonomy" id="971"/>
    <lineage>
        <taxon>Bacteria</taxon>
        <taxon>Bacillati</taxon>
        <taxon>Bacillota</taxon>
        <taxon>Negativicutes</taxon>
        <taxon>Selenomonadales</taxon>
        <taxon>Selenomonadaceae</taxon>
        <taxon>Selenomonas</taxon>
    </lineage>
</organism>
<protein>
    <submittedName>
        <fullName evidence="2">PucR C-terminal helix-turn-helix domain-containing protein</fullName>
    </submittedName>
</protein>
<evidence type="ECO:0000313" key="2">
    <source>
        <dbReference type="EMBL" id="SDP20722.1"/>
    </source>
</evidence>
<dbReference type="PANTHER" id="PTHR33744:SF1">
    <property type="entry name" value="DNA-BINDING TRANSCRIPTIONAL ACTIVATOR ADER"/>
    <property type="match status" value="1"/>
</dbReference>
<dbReference type="InterPro" id="IPR042070">
    <property type="entry name" value="PucR_C-HTH_sf"/>
</dbReference>
<dbReference type="Proteomes" id="UP000182412">
    <property type="component" value="Unassembled WGS sequence"/>
</dbReference>
<feature type="domain" description="PucR C-terminal helix-turn-helix" evidence="1">
    <location>
        <begin position="179"/>
        <end position="236"/>
    </location>
</feature>
<dbReference type="AlphaFoldDB" id="A0A1H0QTU4"/>
<accession>A0A1H0QTU4</accession>
<name>A0A1H0QTU4_SELRU</name>
<dbReference type="Pfam" id="PF13556">
    <property type="entry name" value="HTH_30"/>
    <property type="match status" value="1"/>
</dbReference>
<dbReference type="EMBL" id="FNJQ01000009">
    <property type="protein sequence ID" value="SDP20722.1"/>
    <property type="molecule type" value="Genomic_DNA"/>
</dbReference>
<dbReference type="OrthoDB" id="143422at2"/>
<dbReference type="Gene3D" id="1.10.10.2840">
    <property type="entry name" value="PucR C-terminal helix-turn-helix domain"/>
    <property type="match status" value="1"/>
</dbReference>